<accession>A0A316A313</accession>
<evidence type="ECO:0000256" key="3">
    <source>
        <dbReference type="ARBA" id="ARBA00022729"/>
    </source>
</evidence>
<dbReference type="EMBL" id="UHJJ01000001">
    <property type="protein sequence ID" value="SUQ12200.1"/>
    <property type="molecule type" value="Genomic_DNA"/>
</dbReference>
<dbReference type="PANTHER" id="PTHR46847:SF1">
    <property type="entry name" value="D-ALLOSE-BINDING PERIPLASMIC PROTEIN-RELATED"/>
    <property type="match status" value="1"/>
</dbReference>
<dbReference type="GO" id="GO:0030246">
    <property type="term" value="F:carbohydrate binding"/>
    <property type="evidence" value="ECO:0007669"/>
    <property type="project" value="UniProtKB-ARBA"/>
</dbReference>
<feature type="region of interest" description="Disordered" evidence="4">
    <location>
        <begin position="29"/>
        <end position="49"/>
    </location>
</feature>
<dbReference type="RefSeq" id="WP_109708265.1">
    <property type="nucleotide sequence ID" value="NZ_QGDS01000001.1"/>
</dbReference>
<evidence type="ECO:0000256" key="5">
    <source>
        <dbReference type="SAM" id="SignalP"/>
    </source>
</evidence>
<comment type="similarity">
    <text evidence="2">Belongs to the bacterial solute-binding protein 2 family.</text>
</comment>
<evidence type="ECO:0000256" key="1">
    <source>
        <dbReference type="ARBA" id="ARBA00004196"/>
    </source>
</evidence>
<dbReference type="InterPro" id="IPR028082">
    <property type="entry name" value="Peripla_BP_I"/>
</dbReference>
<organism evidence="7 8">
    <name type="scientific">Faecalicatena contorta</name>
    <dbReference type="NCBI Taxonomy" id="39482"/>
    <lineage>
        <taxon>Bacteria</taxon>
        <taxon>Bacillati</taxon>
        <taxon>Bacillota</taxon>
        <taxon>Clostridia</taxon>
        <taxon>Lachnospirales</taxon>
        <taxon>Lachnospiraceae</taxon>
        <taxon>Faecalicatena</taxon>
    </lineage>
</organism>
<dbReference type="CDD" id="cd01536">
    <property type="entry name" value="PBP1_ABC_sugar_binding-like"/>
    <property type="match status" value="1"/>
</dbReference>
<evidence type="ECO:0000313" key="8">
    <source>
        <dbReference type="Proteomes" id="UP000254051"/>
    </source>
</evidence>
<keyword evidence="8" id="KW-1185">Reference proteome</keyword>
<dbReference type="Proteomes" id="UP000254051">
    <property type="component" value="Unassembled WGS sequence"/>
</dbReference>
<evidence type="ECO:0000256" key="2">
    <source>
        <dbReference type="ARBA" id="ARBA00007639"/>
    </source>
</evidence>
<dbReference type="GO" id="GO:0030313">
    <property type="term" value="C:cell envelope"/>
    <property type="evidence" value="ECO:0007669"/>
    <property type="project" value="UniProtKB-SubCell"/>
</dbReference>
<feature type="chain" id="PRO_5043163568" evidence="5">
    <location>
        <begin position="23"/>
        <end position="381"/>
    </location>
</feature>
<protein>
    <submittedName>
        <fullName evidence="7">Monosaccharide ABC transporter substrate-binding protein, CUT2 family</fullName>
    </submittedName>
</protein>
<evidence type="ECO:0000256" key="4">
    <source>
        <dbReference type="SAM" id="MobiDB-lite"/>
    </source>
</evidence>
<dbReference type="PROSITE" id="PS51257">
    <property type="entry name" value="PROKAR_LIPOPROTEIN"/>
    <property type="match status" value="1"/>
</dbReference>
<comment type="subcellular location">
    <subcellularLocation>
        <location evidence="1">Cell envelope</location>
    </subcellularLocation>
</comment>
<evidence type="ECO:0000313" key="7">
    <source>
        <dbReference type="EMBL" id="SUQ12200.1"/>
    </source>
</evidence>
<dbReference type="InterPro" id="IPR025997">
    <property type="entry name" value="SBP_2_dom"/>
</dbReference>
<feature type="compositionally biased region" description="Basic and acidic residues" evidence="4">
    <location>
        <begin position="30"/>
        <end position="41"/>
    </location>
</feature>
<dbReference type="AlphaFoldDB" id="A0A316A313"/>
<feature type="signal peptide" evidence="5">
    <location>
        <begin position="1"/>
        <end position="22"/>
    </location>
</feature>
<dbReference type="Pfam" id="PF13407">
    <property type="entry name" value="Peripla_BP_4"/>
    <property type="match status" value="1"/>
</dbReference>
<sequence>MKGMKKVIGIVLGLVFVFSLTACNGQEDASAEKDSSAKEDSSTGSSSDTPLVAFSNKGLDYYFWTVCQKSAEQACTDRGWSFEASDAKLDSAKQFDQFVNFINKKPAAIIADSIDSEGLIAAADQAVAAGIPVAIVDTPLTGGDIAVTVAFDNYDAGTLAAEAIIKALEDKYGEAKGTVVNCYGAMSSEAWRLRKEGMDAVFAEYPNVNYIAVPAEGEIATTQDAVLNQFASGIQIDALHTPSDNPGQGLVAALKMENKWVTRDDKDHVIIVTIDGEPIANKFIEEGYYDYSIAQDGYSYGQIAVEMLEKYSMKGEDVPLGPYENKDYYWEKCEIIESDSGPYVKVPAYEINPDNCTDPRHWGIVAEEKLGIEYDMSAVEN</sequence>
<keyword evidence="3 5" id="KW-0732">Signal</keyword>
<gene>
    <name evidence="7" type="ORF">SAMN05216529_10189</name>
</gene>
<dbReference type="Gene3D" id="3.40.50.2300">
    <property type="match status" value="2"/>
</dbReference>
<evidence type="ECO:0000259" key="6">
    <source>
        <dbReference type="Pfam" id="PF13407"/>
    </source>
</evidence>
<dbReference type="SUPFAM" id="SSF53822">
    <property type="entry name" value="Periplasmic binding protein-like I"/>
    <property type="match status" value="1"/>
</dbReference>
<proteinExistence type="inferred from homology"/>
<reference evidence="8" key="1">
    <citation type="submission" date="2017-07" db="EMBL/GenBank/DDBJ databases">
        <authorList>
            <person name="Varghese N."/>
            <person name="Submissions S."/>
        </authorList>
    </citation>
    <scope>NUCLEOTIDE SEQUENCE [LARGE SCALE GENOMIC DNA]</scope>
    <source>
        <strain evidence="8">NLAE-zl-C134</strain>
    </source>
</reference>
<dbReference type="PANTHER" id="PTHR46847">
    <property type="entry name" value="D-ALLOSE-BINDING PERIPLASMIC PROTEIN-RELATED"/>
    <property type="match status" value="1"/>
</dbReference>
<feature type="domain" description="Periplasmic binding protein" evidence="6">
    <location>
        <begin position="52"/>
        <end position="312"/>
    </location>
</feature>
<name>A0A316A313_9FIRM</name>
<dbReference type="OrthoDB" id="9814427at2"/>